<dbReference type="GO" id="GO:0016887">
    <property type="term" value="F:ATP hydrolysis activity"/>
    <property type="evidence" value="ECO:0007669"/>
    <property type="project" value="InterPro"/>
</dbReference>
<dbReference type="SUPFAM" id="SSF52540">
    <property type="entry name" value="P-loop containing nucleoside triphosphate hydrolases"/>
    <property type="match status" value="1"/>
</dbReference>
<dbReference type="GO" id="GO:0004527">
    <property type="term" value="F:exonuclease activity"/>
    <property type="evidence" value="ECO:0007669"/>
    <property type="project" value="UniProtKB-KW"/>
</dbReference>
<protein>
    <recommendedName>
        <fullName evidence="3">Nuclease SbcCD subunit C</fullName>
    </recommendedName>
</protein>
<dbReference type="Proteomes" id="UP000199545">
    <property type="component" value="Unassembled WGS sequence"/>
</dbReference>
<keyword evidence="6" id="KW-0269">Exonuclease</keyword>
<dbReference type="InterPro" id="IPR038729">
    <property type="entry name" value="Rad50/SbcC_AAA"/>
</dbReference>
<feature type="coiled-coil region" evidence="4">
    <location>
        <begin position="166"/>
        <end position="254"/>
    </location>
</feature>
<keyword evidence="4" id="KW-0175">Coiled coil</keyword>
<organism evidence="6 7">
    <name type="scientific">Thermoflavimicrobium dichotomicum</name>
    <dbReference type="NCBI Taxonomy" id="46223"/>
    <lineage>
        <taxon>Bacteria</taxon>
        <taxon>Bacillati</taxon>
        <taxon>Bacillota</taxon>
        <taxon>Bacilli</taxon>
        <taxon>Bacillales</taxon>
        <taxon>Thermoactinomycetaceae</taxon>
        <taxon>Thermoflavimicrobium</taxon>
    </lineage>
</organism>
<proteinExistence type="inferred from homology"/>
<dbReference type="Gene3D" id="3.40.50.300">
    <property type="entry name" value="P-loop containing nucleotide triphosphate hydrolases"/>
    <property type="match status" value="1"/>
</dbReference>
<evidence type="ECO:0000256" key="1">
    <source>
        <dbReference type="ARBA" id="ARBA00006930"/>
    </source>
</evidence>
<dbReference type="InterPro" id="IPR027417">
    <property type="entry name" value="P-loop_NTPase"/>
</dbReference>
<sequence length="482" mass="56263">MKGFKKLVIENFQSHVRTEIDFVPGLNVFVGPSDSGKSAILRALRWVLFNIPRGFDFKRTGADRCQVTLTLADGTQIVRVRSNSVNRYILVNPEGKEQVFEGFGNSVPQEVLDAHQMKPLKLDQKWEMIVHFGSQLDGPFLLSESNIAKAKIIGSISGAQIIDRALKGTAQDRKHLSRQMKQLEEQVAQLEQELTPYENLPQLEESLTEAQTLYQEAKRKQARLSRLRQLLKSYQQIQEEKESQHQIVKRLESVTKIEQKYLEIEWKALQRNQLNQLYRRWSDNQLEIKNCQVHMEQTKQLPLAETSFGALQLKKEKLSRLVESKKKWEQVQRSLNQVKKQLDDCQHVPVIQQLVLELVRKADRLRALIEKQEQWQKFGQIRQKVDTVMNSTREIPHLSEQVTEIDVKLSRLQQLAKLYDEWLKTKERIRIGEEYYLNRKKEIEQLTNEYVALLKEQGTCPTCGTQVNSSKLLEHLLEEYLV</sequence>
<dbReference type="OrthoDB" id="267455at2"/>
<keyword evidence="6" id="KW-0540">Nuclease</keyword>
<dbReference type="STRING" id="46223.SAMN05421852_106119"/>
<keyword evidence="6" id="KW-0378">Hydrolase</keyword>
<evidence type="ECO:0000313" key="6">
    <source>
        <dbReference type="EMBL" id="SFJ24971.1"/>
    </source>
</evidence>
<dbReference type="Pfam" id="PF13476">
    <property type="entry name" value="AAA_23"/>
    <property type="match status" value="1"/>
</dbReference>
<evidence type="ECO:0000256" key="4">
    <source>
        <dbReference type="SAM" id="Coils"/>
    </source>
</evidence>
<evidence type="ECO:0000313" key="7">
    <source>
        <dbReference type="Proteomes" id="UP000199545"/>
    </source>
</evidence>
<keyword evidence="7" id="KW-1185">Reference proteome</keyword>
<dbReference type="RefSeq" id="WP_093229475.1">
    <property type="nucleotide sequence ID" value="NZ_FORR01000006.1"/>
</dbReference>
<feature type="domain" description="Rad50/SbcC-type AAA" evidence="5">
    <location>
        <begin position="6"/>
        <end position="264"/>
    </location>
</feature>
<comment type="similarity">
    <text evidence="1">Belongs to the SMC family. SbcC subfamily.</text>
</comment>
<reference evidence="6 7" key="1">
    <citation type="submission" date="2016-10" db="EMBL/GenBank/DDBJ databases">
        <authorList>
            <person name="de Groot N.N."/>
        </authorList>
    </citation>
    <scope>NUCLEOTIDE SEQUENCE [LARGE SCALE GENOMIC DNA]</scope>
    <source>
        <strain evidence="6 7">DSM 44778</strain>
    </source>
</reference>
<dbReference type="PANTHER" id="PTHR32114:SF2">
    <property type="entry name" value="ABC TRANSPORTER ABCH.3"/>
    <property type="match status" value="1"/>
</dbReference>
<name>A0A1I3PUS3_9BACL</name>
<dbReference type="EMBL" id="FORR01000006">
    <property type="protein sequence ID" value="SFJ24971.1"/>
    <property type="molecule type" value="Genomic_DNA"/>
</dbReference>
<dbReference type="PANTHER" id="PTHR32114">
    <property type="entry name" value="ABC TRANSPORTER ABCH.3"/>
    <property type="match status" value="1"/>
</dbReference>
<comment type="subunit">
    <text evidence="2">Heterodimer of SbcC and SbcD.</text>
</comment>
<dbReference type="AlphaFoldDB" id="A0A1I3PUS3"/>
<gene>
    <name evidence="6" type="ORF">SAMN05421852_106119</name>
</gene>
<evidence type="ECO:0000256" key="3">
    <source>
        <dbReference type="ARBA" id="ARBA00013368"/>
    </source>
</evidence>
<accession>A0A1I3PUS3</accession>
<evidence type="ECO:0000259" key="5">
    <source>
        <dbReference type="Pfam" id="PF13476"/>
    </source>
</evidence>
<dbReference type="GO" id="GO:0006302">
    <property type="term" value="P:double-strand break repair"/>
    <property type="evidence" value="ECO:0007669"/>
    <property type="project" value="InterPro"/>
</dbReference>
<evidence type="ECO:0000256" key="2">
    <source>
        <dbReference type="ARBA" id="ARBA00011322"/>
    </source>
</evidence>